<evidence type="ECO:0000256" key="2">
    <source>
        <dbReference type="SAM" id="Phobius"/>
    </source>
</evidence>
<feature type="region of interest" description="Disordered" evidence="1">
    <location>
        <begin position="697"/>
        <end position="733"/>
    </location>
</feature>
<dbReference type="Pfam" id="PF13968">
    <property type="entry name" value="DUF4220"/>
    <property type="match status" value="1"/>
</dbReference>
<feature type="transmembrane region" description="Helical" evidence="2">
    <location>
        <begin position="46"/>
        <end position="68"/>
    </location>
</feature>
<dbReference type="InterPro" id="IPR007658">
    <property type="entry name" value="DUF594"/>
</dbReference>
<feature type="domain" description="DUF4220" evidence="3">
    <location>
        <begin position="56"/>
        <end position="405"/>
    </location>
</feature>
<keyword evidence="6" id="KW-1185">Reference proteome</keyword>
<feature type="transmembrane region" description="Helical" evidence="2">
    <location>
        <begin position="144"/>
        <end position="162"/>
    </location>
</feature>
<evidence type="ECO:0000256" key="1">
    <source>
        <dbReference type="SAM" id="MobiDB-lite"/>
    </source>
</evidence>
<feature type="transmembrane region" description="Helical" evidence="2">
    <location>
        <begin position="13"/>
        <end position="34"/>
    </location>
</feature>
<evidence type="ECO:0000313" key="6">
    <source>
        <dbReference type="Proteomes" id="UP001497457"/>
    </source>
</evidence>
<dbReference type="Pfam" id="PF04578">
    <property type="entry name" value="DUF594"/>
    <property type="match status" value="1"/>
</dbReference>
<evidence type="ECO:0000313" key="5">
    <source>
        <dbReference type="EMBL" id="CAM0148984.1"/>
    </source>
</evidence>
<evidence type="ECO:0000313" key="4">
    <source>
        <dbReference type="EMBL" id="CAM0148770.1"/>
    </source>
</evidence>
<dbReference type="InterPro" id="IPR025315">
    <property type="entry name" value="DUF4220"/>
</dbReference>
<gene>
    <name evidence="4" type="ORF">URODEC1_LOCUS122016</name>
    <name evidence="5" type="ORF">URODEC1_LOCUS122209</name>
</gene>
<reference evidence="4 6" key="1">
    <citation type="submission" date="2024-10" db="EMBL/GenBank/DDBJ databases">
        <authorList>
            <person name="Ryan C."/>
        </authorList>
    </citation>
    <scope>NUCLEOTIDE SEQUENCE [LARGE SCALE GENOMIC DNA]</scope>
</reference>
<dbReference type="EMBL" id="CAXIPR030001499">
    <property type="protein sequence ID" value="CAM0148770.1"/>
    <property type="molecule type" value="Genomic_DNA"/>
</dbReference>
<sequence>MFVTSVVQFWSEWGLRISVLGSLAAYTILGLLSGARRRSASGRRSILRWAVVLILWATYQAAELTATAALGSLSLSGSDVSADEQQLIVFWAPFLLLHLGGPDNITAYTLEDNLLSLRKGLEMILQLLGVMYAIWNYIYGSHSWVLLAASVIMLVIGGVRYVERAWALWRANLDNMQHSSKSKKKPEVVVESAISRSLGRDLDDGEALLLAQDLFHIWRRALFDSSVDMGSASQSSSEKLVFSRGWRSMCQVVEMELSLMYEVLYTKASLAHTCRAGTCYLVIRLMSPPAYASAGWLFWLYSNKKGRQLRGSFVLITYLLLGAAFAMDVVWLLRALGSTWTYYLFKKKAWRWPWAWFHRHVLCAGRWRWLHRAVVYLDPLRLVLGLDPVRHKRWSGTIGRYNLLHECTVRRRPWCLWLATKAGLEETRYLSGLLEGVKELLFERVLRIVPRADNPSHPQSGAYTMVDITTCWGQEALRRDRYLFRGGGLPVLAREFEQDVLAWHIATTIFLSRTMVRNLPKSSASGALVAAIETMSEYLMFLVTERRQMLPGLVLHSLLEETRGALEEIWDDYCRNNEEATSSRHTSRAAAGRNKEKLASLVRQKRNSGRKWADESNGNRLVFDAAVIAGALTNSSKRQQQVAQMLELIFNVWVDKLLYAAIRCSRESHAKQLSCGGELTTVLWMVVQHAGPFRIGQEMPEEEKKRHGKKFEEKKPEEKKKKKGEEPHPAWWLPPDPEWAPYRPYYYPKPQAEEPQMPMQQPVPMTVQEEPEDEVDPEDAKDYRTPIEYITLY</sequence>
<comment type="caution">
    <text evidence="4">The sequence shown here is derived from an EMBL/GenBank/DDBJ whole genome shotgun (WGS) entry which is preliminary data.</text>
</comment>
<organism evidence="4 6">
    <name type="scientific">Urochloa decumbens</name>
    <dbReference type="NCBI Taxonomy" id="240449"/>
    <lineage>
        <taxon>Eukaryota</taxon>
        <taxon>Viridiplantae</taxon>
        <taxon>Streptophyta</taxon>
        <taxon>Embryophyta</taxon>
        <taxon>Tracheophyta</taxon>
        <taxon>Spermatophyta</taxon>
        <taxon>Magnoliopsida</taxon>
        <taxon>Liliopsida</taxon>
        <taxon>Poales</taxon>
        <taxon>Poaceae</taxon>
        <taxon>PACMAD clade</taxon>
        <taxon>Panicoideae</taxon>
        <taxon>Panicodae</taxon>
        <taxon>Paniceae</taxon>
        <taxon>Melinidinae</taxon>
        <taxon>Urochloa</taxon>
    </lineage>
</organism>
<keyword evidence="2" id="KW-0472">Membrane</keyword>
<dbReference type="EMBL" id="CAXIPR030001698">
    <property type="protein sequence ID" value="CAM0148984.1"/>
    <property type="molecule type" value="Genomic_DNA"/>
</dbReference>
<keyword evidence="2" id="KW-1133">Transmembrane helix</keyword>
<evidence type="ECO:0000259" key="3">
    <source>
        <dbReference type="Pfam" id="PF13968"/>
    </source>
</evidence>
<feature type="region of interest" description="Disordered" evidence="1">
    <location>
        <begin position="765"/>
        <end position="793"/>
    </location>
</feature>
<name>A0ABC9H1K2_9POAL</name>
<feature type="compositionally biased region" description="Basic and acidic residues" evidence="1">
    <location>
        <begin position="702"/>
        <end position="728"/>
    </location>
</feature>
<protein>
    <recommendedName>
        <fullName evidence="3">DUF4220 domain-containing protein</fullName>
    </recommendedName>
</protein>
<feature type="transmembrane region" description="Helical" evidence="2">
    <location>
        <begin position="313"/>
        <end position="333"/>
    </location>
</feature>
<dbReference type="PANTHER" id="PTHR31325">
    <property type="entry name" value="OS01G0798800 PROTEIN-RELATED"/>
    <property type="match status" value="1"/>
</dbReference>
<dbReference type="Proteomes" id="UP001497457">
    <property type="component" value="Unassembled WGS sequence"/>
</dbReference>
<proteinExistence type="predicted"/>
<dbReference type="AlphaFoldDB" id="A0ABC9H1K2"/>
<accession>A0ABC9H1K2</accession>
<keyword evidence="2" id="KW-0812">Transmembrane</keyword>